<evidence type="ECO:0000313" key="2">
    <source>
        <dbReference type="EMBL" id="MPM89365.1"/>
    </source>
</evidence>
<reference evidence="2" key="1">
    <citation type="submission" date="2019-08" db="EMBL/GenBank/DDBJ databases">
        <authorList>
            <person name="Kucharzyk K."/>
            <person name="Murdoch R.W."/>
            <person name="Higgins S."/>
            <person name="Loffler F."/>
        </authorList>
    </citation>
    <scope>NUCLEOTIDE SEQUENCE</scope>
</reference>
<keyword evidence="1" id="KW-0812">Transmembrane</keyword>
<proteinExistence type="predicted"/>
<organism evidence="2">
    <name type="scientific">bioreactor metagenome</name>
    <dbReference type="NCBI Taxonomy" id="1076179"/>
    <lineage>
        <taxon>unclassified sequences</taxon>
        <taxon>metagenomes</taxon>
        <taxon>ecological metagenomes</taxon>
    </lineage>
</organism>
<name>A0A645DJD5_9ZZZZ</name>
<protein>
    <submittedName>
        <fullName evidence="2">Uncharacterized protein</fullName>
    </submittedName>
</protein>
<comment type="caution">
    <text evidence="2">The sequence shown here is derived from an EMBL/GenBank/DDBJ whole genome shotgun (WGS) entry which is preliminary data.</text>
</comment>
<evidence type="ECO:0000256" key="1">
    <source>
        <dbReference type="SAM" id="Phobius"/>
    </source>
</evidence>
<keyword evidence="1" id="KW-1133">Transmembrane helix</keyword>
<dbReference type="AlphaFoldDB" id="A0A645DJD5"/>
<accession>A0A645DJD5</accession>
<sequence>MRFILPTIGSFTLMRPNMTATAGTCASALKPAISASTPIMTQYQYETKKLLIAIIAFVMPGSSEPLNMAKRSGSISVKSAMIMMNERHRSIVGYATAVTMFACSLFSFS</sequence>
<feature type="transmembrane region" description="Helical" evidence="1">
    <location>
        <begin position="90"/>
        <end position="108"/>
    </location>
</feature>
<dbReference type="EMBL" id="VSSQ01036803">
    <property type="protein sequence ID" value="MPM89365.1"/>
    <property type="molecule type" value="Genomic_DNA"/>
</dbReference>
<keyword evidence="1" id="KW-0472">Membrane</keyword>
<gene>
    <name evidence="2" type="ORF">SDC9_136474</name>
</gene>